<accession>A0A6C0CHV3</accession>
<evidence type="ECO:0000313" key="1">
    <source>
        <dbReference type="EMBL" id="QHT03460.1"/>
    </source>
</evidence>
<proteinExistence type="predicted"/>
<reference evidence="1" key="1">
    <citation type="journal article" date="2020" name="Nature">
        <title>Giant virus diversity and host interactions through global metagenomics.</title>
        <authorList>
            <person name="Schulz F."/>
            <person name="Roux S."/>
            <person name="Paez-Espino D."/>
            <person name="Jungbluth S."/>
            <person name="Walsh D.A."/>
            <person name="Denef V.J."/>
            <person name="McMahon K.D."/>
            <person name="Konstantinidis K.T."/>
            <person name="Eloe-Fadrosh E.A."/>
            <person name="Kyrpides N.C."/>
            <person name="Woyke T."/>
        </authorList>
    </citation>
    <scope>NUCLEOTIDE SEQUENCE</scope>
    <source>
        <strain evidence="1">GVMAG-M-3300021079-18</strain>
    </source>
</reference>
<organism evidence="1">
    <name type="scientific">viral metagenome</name>
    <dbReference type="NCBI Taxonomy" id="1070528"/>
    <lineage>
        <taxon>unclassified sequences</taxon>
        <taxon>metagenomes</taxon>
        <taxon>organismal metagenomes</taxon>
    </lineage>
</organism>
<dbReference type="AlphaFoldDB" id="A0A6C0CHV3"/>
<dbReference type="EMBL" id="MN739412">
    <property type="protein sequence ID" value="QHT03460.1"/>
    <property type="molecule type" value="Genomic_DNA"/>
</dbReference>
<name>A0A6C0CHV3_9ZZZZ</name>
<protein>
    <submittedName>
        <fullName evidence="1">Uncharacterized protein</fullName>
    </submittedName>
</protein>
<sequence>MQKLWDTYESYEPSGSCGIHAKAIGHVLGEYEGYVHEPIVVTIHEFDEKVVRPSEEIESRQEFHIRVRSKPIKFEQNPDVQVLIRVIIKVRHKKMKGQKVKAHHKHSNLIIIDSKAKKVHRFEPLTSFKFNDQVNDAMEIYFKAGLPDYEYSEINIHPQKVAKKGEKGCHVTSAAYVIKAGVMYALGMSIEFPNEMDSERFATALHHWRDWGSEDHHHHHRRWDGPWYHDERRFREYGCKLEKSSGKHPGIHIETEYGFGWGLLGGAAIGGLVGYQLGKNSRRRERERDYGYGPRYIYTGSYYCGGGWRSGGRHWGERHEGHGGHDH</sequence>